<evidence type="ECO:0000313" key="4">
    <source>
        <dbReference type="WBParaSite" id="ACRNAN_Path_1481.g5790.t1"/>
    </source>
</evidence>
<evidence type="ECO:0000313" key="3">
    <source>
        <dbReference type="Proteomes" id="UP000887540"/>
    </source>
</evidence>
<dbReference type="Proteomes" id="UP000887540">
    <property type="component" value="Unplaced"/>
</dbReference>
<keyword evidence="2" id="KW-0472">Membrane</keyword>
<keyword evidence="2" id="KW-0812">Transmembrane</keyword>
<keyword evidence="3" id="KW-1185">Reference proteome</keyword>
<dbReference type="AlphaFoldDB" id="A0A914C127"/>
<proteinExistence type="inferred from homology"/>
<feature type="transmembrane region" description="Helical" evidence="2">
    <location>
        <begin position="20"/>
        <end position="42"/>
    </location>
</feature>
<reference evidence="4" key="1">
    <citation type="submission" date="2022-11" db="UniProtKB">
        <authorList>
            <consortium name="WormBaseParasite"/>
        </authorList>
    </citation>
    <scope>IDENTIFICATION</scope>
</reference>
<dbReference type="GO" id="GO:0007606">
    <property type="term" value="P:sensory perception of chemical stimulus"/>
    <property type="evidence" value="ECO:0007669"/>
    <property type="project" value="InterPro"/>
</dbReference>
<keyword evidence="2" id="KW-1133">Transmembrane helix</keyword>
<organism evidence="3 4">
    <name type="scientific">Acrobeloides nanus</name>
    <dbReference type="NCBI Taxonomy" id="290746"/>
    <lineage>
        <taxon>Eukaryota</taxon>
        <taxon>Metazoa</taxon>
        <taxon>Ecdysozoa</taxon>
        <taxon>Nematoda</taxon>
        <taxon>Chromadorea</taxon>
        <taxon>Rhabditida</taxon>
        <taxon>Tylenchina</taxon>
        <taxon>Cephalobomorpha</taxon>
        <taxon>Cephaloboidea</taxon>
        <taxon>Cephalobidae</taxon>
        <taxon>Acrobeloides</taxon>
    </lineage>
</organism>
<accession>A0A914C127</accession>
<sequence length="112" mass="12960">MIMFYLVFGLENPNSKKWVQFIYEIEISIYAIILPVIAIMSVETWKNVFTKTFKKLFKSTNVNPSSISENKAIGGIPLEHLDHIKCSNGENIVFKLDQEAKIYFNQLEKAWA</sequence>
<dbReference type="WBParaSite" id="ACRNAN_Path_1481.g5790.t1">
    <property type="protein sequence ID" value="ACRNAN_Path_1481.g5790.t1"/>
    <property type="gene ID" value="ACRNAN_Path_1481.g5790"/>
</dbReference>
<dbReference type="InterPro" id="IPR004151">
    <property type="entry name" value="7TM_GPCR_serpentine_rcpt_Sre"/>
</dbReference>
<dbReference type="GO" id="GO:0016020">
    <property type="term" value="C:membrane"/>
    <property type="evidence" value="ECO:0007669"/>
    <property type="project" value="InterPro"/>
</dbReference>
<dbReference type="Pfam" id="PF03125">
    <property type="entry name" value="Sre"/>
    <property type="match status" value="1"/>
</dbReference>
<comment type="similarity">
    <text evidence="1">Belongs to the nematode receptor-like protein sre family.</text>
</comment>
<evidence type="ECO:0000256" key="1">
    <source>
        <dbReference type="ARBA" id="ARBA00006803"/>
    </source>
</evidence>
<evidence type="ECO:0000256" key="2">
    <source>
        <dbReference type="SAM" id="Phobius"/>
    </source>
</evidence>
<protein>
    <submittedName>
        <fullName evidence="4">Uncharacterized protein</fullName>
    </submittedName>
</protein>
<name>A0A914C127_9BILA</name>